<dbReference type="Proteomes" id="UP000242818">
    <property type="component" value="Unassembled WGS sequence"/>
</dbReference>
<dbReference type="Pfam" id="PF00665">
    <property type="entry name" value="rve"/>
    <property type="match status" value="1"/>
</dbReference>
<evidence type="ECO:0000256" key="1">
    <source>
        <dbReference type="ARBA" id="ARBA00009277"/>
    </source>
</evidence>
<evidence type="ECO:0000313" key="4">
    <source>
        <dbReference type="EMBL" id="SCB73973.1"/>
    </source>
</evidence>
<dbReference type="InterPro" id="IPR012337">
    <property type="entry name" value="RNaseH-like_sf"/>
</dbReference>
<dbReference type="InterPro" id="IPR006120">
    <property type="entry name" value="Resolvase_HTH_dom"/>
</dbReference>
<organism evidence="4 5">
    <name type="scientific">Chitinophaga costaii</name>
    <dbReference type="NCBI Taxonomy" id="1335309"/>
    <lineage>
        <taxon>Bacteria</taxon>
        <taxon>Pseudomonadati</taxon>
        <taxon>Bacteroidota</taxon>
        <taxon>Chitinophagia</taxon>
        <taxon>Chitinophagales</taxon>
        <taxon>Chitinophagaceae</taxon>
        <taxon>Chitinophaga</taxon>
    </lineage>
</organism>
<gene>
    <name evidence="4" type="ORF">GA0116948_101120</name>
</gene>
<dbReference type="EMBL" id="FMAR01000001">
    <property type="protein sequence ID" value="SCB73973.1"/>
    <property type="molecule type" value="Genomic_DNA"/>
</dbReference>
<dbReference type="PANTHER" id="PTHR35004">
    <property type="entry name" value="TRANSPOSASE RV3428C-RELATED"/>
    <property type="match status" value="1"/>
</dbReference>
<dbReference type="STRING" id="1335309.GA0116948_101120"/>
<dbReference type="NCBIfam" id="NF033546">
    <property type="entry name" value="transpos_IS21"/>
    <property type="match status" value="1"/>
</dbReference>
<dbReference type="Pfam" id="PF22483">
    <property type="entry name" value="Mu-transpos_C_2"/>
    <property type="match status" value="1"/>
</dbReference>
<evidence type="ECO:0000313" key="5">
    <source>
        <dbReference type="Proteomes" id="UP000242818"/>
    </source>
</evidence>
<comment type="similarity">
    <text evidence="1">Belongs to the transposase IS21/IS408/IS1162 family.</text>
</comment>
<dbReference type="Gene3D" id="1.10.10.60">
    <property type="entry name" value="Homeodomain-like"/>
    <property type="match status" value="1"/>
</dbReference>
<dbReference type="SUPFAM" id="SSF46689">
    <property type="entry name" value="Homeodomain-like"/>
    <property type="match status" value="1"/>
</dbReference>
<name>A0A1C3YV80_9BACT</name>
<dbReference type="SUPFAM" id="SSF53098">
    <property type="entry name" value="Ribonuclease H-like"/>
    <property type="match status" value="1"/>
</dbReference>
<evidence type="ECO:0000259" key="3">
    <source>
        <dbReference type="PROSITE" id="PS50994"/>
    </source>
</evidence>
<dbReference type="Gene3D" id="3.30.420.10">
    <property type="entry name" value="Ribonuclease H-like superfamily/Ribonuclease H"/>
    <property type="match status" value="1"/>
</dbReference>
<dbReference type="InterPro" id="IPR001584">
    <property type="entry name" value="Integrase_cat-core"/>
</dbReference>
<feature type="domain" description="Integrase catalytic" evidence="3">
    <location>
        <begin position="133"/>
        <end position="329"/>
    </location>
</feature>
<dbReference type="RefSeq" id="WP_165798308.1">
    <property type="nucleotide sequence ID" value="NZ_FMAR01000001.1"/>
</dbReference>
<dbReference type="PROSITE" id="PS50994">
    <property type="entry name" value="INTEGRASE"/>
    <property type="match status" value="1"/>
</dbReference>
<dbReference type="AlphaFoldDB" id="A0A1C3YV80"/>
<protein>
    <submittedName>
        <fullName evidence="4">Transposase</fullName>
    </submittedName>
</protein>
<dbReference type="GO" id="GO:0003677">
    <property type="term" value="F:DNA binding"/>
    <property type="evidence" value="ECO:0007669"/>
    <property type="project" value="InterPro"/>
</dbReference>
<dbReference type="InterPro" id="IPR054353">
    <property type="entry name" value="IstA-like_C"/>
</dbReference>
<dbReference type="Pfam" id="PF02796">
    <property type="entry name" value="HTH_7"/>
    <property type="match status" value="1"/>
</dbReference>
<keyword evidence="5" id="KW-1185">Reference proteome</keyword>
<proteinExistence type="inferred from homology"/>
<feature type="compositionally biased region" description="Basic and acidic residues" evidence="2">
    <location>
        <begin position="505"/>
        <end position="514"/>
    </location>
</feature>
<dbReference type="InterPro" id="IPR036397">
    <property type="entry name" value="RNaseH_sf"/>
</dbReference>
<feature type="region of interest" description="Disordered" evidence="2">
    <location>
        <begin position="492"/>
        <end position="514"/>
    </location>
</feature>
<sequence length="514" mass="59409">MAQKPIAMEQLKQILQLQQDGIGIREIARRTGISRNSVRKYIGLLAKDAPVEAWDNKTLADRAYGNDSLNHDTDRLQQLIIHFQYAQGELNKTGVTRQLIWQEYIGQHPDGYVYSHYCHHLNLYLKNRDLSMHLEYHVADMIMIDFAGKKLSYIDPSTGEVIQCQTFVAILPFSGLIFCLAVHTQQTADFTTCINAMLRFYSGVPATILCDNLKTAVTQPSRYEPVFTDICHQLSEHYNTTFSATRPYSPRDKVMVERAVNIVYTHVYAPLRNREFTSLQTLNAAMQEQLLLLNNKPYKHTPCSRWYYFEQQERSALKALPTEPFSAKKVATLTVQRNYHIQLSEDHHYFSVPYVHVGKKVKVLYDHRTVEIYLDYQRIALHIRNSHKKAYTTLAEHMPPHHQHMQQIKGWNRDDLLSKANRIGASTHQAAVLMLENSIYIEQNYKACFGMLMLAKKYGTGRLEAACRRILQGTRVNYTMIKNVLERGLDKQLPQVGTPPTPTHENIRGKEHYQ</sequence>
<evidence type="ECO:0000256" key="2">
    <source>
        <dbReference type="SAM" id="MobiDB-lite"/>
    </source>
</evidence>
<dbReference type="GO" id="GO:0015074">
    <property type="term" value="P:DNA integration"/>
    <property type="evidence" value="ECO:0007669"/>
    <property type="project" value="InterPro"/>
</dbReference>
<dbReference type="PANTHER" id="PTHR35004:SF8">
    <property type="entry name" value="TRANSPOSASE RV3428C-RELATED"/>
    <property type="match status" value="1"/>
</dbReference>
<accession>A0A1C3YV80</accession>
<dbReference type="GO" id="GO:0000150">
    <property type="term" value="F:DNA strand exchange activity"/>
    <property type="evidence" value="ECO:0007669"/>
    <property type="project" value="InterPro"/>
</dbReference>
<reference evidence="4 5" key="1">
    <citation type="submission" date="2016-08" db="EMBL/GenBank/DDBJ databases">
        <authorList>
            <person name="Seilhamer J.J."/>
        </authorList>
    </citation>
    <scope>NUCLEOTIDE SEQUENCE [LARGE SCALE GENOMIC DNA]</scope>
    <source>
        <strain evidence="4 5">A37T2</strain>
    </source>
</reference>
<dbReference type="InterPro" id="IPR009057">
    <property type="entry name" value="Homeodomain-like_sf"/>
</dbReference>